<dbReference type="Gene3D" id="2.60.120.260">
    <property type="entry name" value="Galactose-binding domain-like"/>
    <property type="match status" value="1"/>
</dbReference>
<name>A0A5M4AU54_9BACT</name>
<comment type="caution">
    <text evidence="9">The sequence shown here is derived from an EMBL/GenBank/DDBJ whole genome shotgun (WGS) entry which is preliminary data.</text>
</comment>
<dbReference type="Pfam" id="PF02837">
    <property type="entry name" value="Glyco_hydro_2_N"/>
    <property type="match status" value="1"/>
</dbReference>
<evidence type="ECO:0000256" key="2">
    <source>
        <dbReference type="ARBA" id="ARBA00022801"/>
    </source>
</evidence>
<dbReference type="InterPro" id="IPR017853">
    <property type="entry name" value="GH"/>
</dbReference>
<dbReference type="AlphaFoldDB" id="A0A5M4AU54"/>
<dbReference type="Pfam" id="PF16355">
    <property type="entry name" value="DUF4982"/>
    <property type="match status" value="1"/>
</dbReference>
<evidence type="ECO:0000313" key="10">
    <source>
        <dbReference type="Proteomes" id="UP000391834"/>
    </source>
</evidence>
<feature type="domain" description="Glycoside hydrolase family 2 immunoglobulin-like beta-sandwich" evidence="4">
    <location>
        <begin position="194"/>
        <end position="297"/>
    </location>
</feature>
<dbReference type="PROSITE" id="PS00608">
    <property type="entry name" value="GLYCOSYL_HYDROL_F2_2"/>
    <property type="match status" value="1"/>
</dbReference>
<evidence type="ECO:0000259" key="7">
    <source>
        <dbReference type="Pfam" id="PF16355"/>
    </source>
</evidence>
<proteinExistence type="inferred from homology"/>
<dbReference type="InterPro" id="IPR023232">
    <property type="entry name" value="Glyco_hydro_2_AS"/>
</dbReference>
<dbReference type="SUPFAM" id="SSF49785">
    <property type="entry name" value="Galactose-binding domain-like"/>
    <property type="match status" value="1"/>
</dbReference>
<dbReference type="RefSeq" id="WP_036985520.1">
    <property type="nucleotide sequence ID" value="NZ_BLAX01000001.1"/>
</dbReference>
<feature type="domain" description="DUF4982" evidence="7">
    <location>
        <begin position="638"/>
        <end position="696"/>
    </location>
</feature>
<dbReference type="GO" id="GO:0004553">
    <property type="term" value="F:hydrolase activity, hydrolyzing O-glycosyl compounds"/>
    <property type="evidence" value="ECO:0007669"/>
    <property type="project" value="InterPro"/>
</dbReference>
<dbReference type="Gene3D" id="2.60.40.10">
    <property type="entry name" value="Immunoglobulins"/>
    <property type="match status" value="3"/>
</dbReference>
<reference evidence="9 10" key="1">
    <citation type="submission" date="2019-10" db="EMBL/GenBank/DDBJ databases">
        <title>Prolixibacter strains distinguished by the presence of nitrate reductase genes were adept at nitrate-dependent anaerobic corrosion of metallic iron and carbon steel.</title>
        <authorList>
            <person name="Iino T."/>
            <person name="Shono N."/>
            <person name="Ito K."/>
            <person name="Nakamura R."/>
            <person name="Sueoka K."/>
            <person name="Harayama S."/>
            <person name="Ohkuma M."/>
        </authorList>
    </citation>
    <scope>NUCLEOTIDE SEQUENCE [LARGE SCALE GENOMIC DNA]</scope>
    <source>
        <strain evidence="9 10">JCM 13498</strain>
    </source>
</reference>
<dbReference type="Gene3D" id="3.20.20.80">
    <property type="entry name" value="Glycosidases"/>
    <property type="match status" value="1"/>
</dbReference>
<dbReference type="InterPro" id="IPR040605">
    <property type="entry name" value="Glyco_hydro2_dom5"/>
</dbReference>
<feature type="domain" description="Glycoside hydrolase family 2 catalytic" evidence="5">
    <location>
        <begin position="304"/>
        <end position="521"/>
    </location>
</feature>
<dbReference type="InterPro" id="IPR008979">
    <property type="entry name" value="Galactose-bd-like_sf"/>
</dbReference>
<comment type="similarity">
    <text evidence="1">Belongs to the glycosyl hydrolase 2 family.</text>
</comment>
<dbReference type="PANTHER" id="PTHR42732">
    <property type="entry name" value="BETA-GALACTOSIDASE"/>
    <property type="match status" value="1"/>
</dbReference>
<evidence type="ECO:0000259" key="8">
    <source>
        <dbReference type="Pfam" id="PF18565"/>
    </source>
</evidence>
<dbReference type="InterPro" id="IPR006102">
    <property type="entry name" value="Ig-like_GH2"/>
</dbReference>
<protein>
    <submittedName>
        <fullName evidence="9">Beta-galactosidase</fullName>
    </submittedName>
</protein>
<evidence type="ECO:0000259" key="4">
    <source>
        <dbReference type="Pfam" id="PF00703"/>
    </source>
</evidence>
<dbReference type="InterPro" id="IPR051913">
    <property type="entry name" value="GH2_Domain-Containing"/>
</dbReference>
<organism evidence="9 10">
    <name type="scientific">Prolixibacter bellariivorans</name>
    <dbReference type="NCBI Taxonomy" id="314319"/>
    <lineage>
        <taxon>Bacteria</taxon>
        <taxon>Pseudomonadati</taxon>
        <taxon>Bacteroidota</taxon>
        <taxon>Bacteroidia</taxon>
        <taxon>Marinilabiliales</taxon>
        <taxon>Prolixibacteraceae</taxon>
        <taxon>Prolixibacter</taxon>
    </lineage>
</organism>
<dbReference type="SUPFAM" id="SSF51445">
    <property type="entry name" value="(Trans)glycosidases"/>
    <property type="match status" value="1"/>
</dbReference>
<dbReference type="PRINTS" id="PR00132">
    <property type="entry name" value="GLHYDRLASE2"/>
</dbReference>
<dbReference type="InterPro" id="IPR006103">
    <property type="entry name" value="Glyco_hydro_2_cat"/>
</dbReference>
<keyword evidence="3" id="KW-0326">Glycosidase</keyword>
<accession>A0A5M4AU54</accession>
<dbReference type="Proteomes" id="UP000391834">
    <property type="component" value="Unassembled WGS sequence"/>
</dbReference>
<dbReference type="InterPro" id="IPR006101">
    <property type="entry name" value="Glyco_hydro_2"/>
</dbReference>
<gene>
    <name evidence="9" type="ORF">PbJCM13498_03520</name>
</gene>
<dbReference type="Pfam" id="PF18565">
    <property type="entry name" value="Glyco_hydro2_C5"/>
    <property type="match status" value="1"/>
</dbReference>
<keyword evidence="10" id="KW-1185">Reference proteome</keyword>
<dbReference type="OrthoDB" id="9801077at2"/>
<dbReference type="InterPro" id="IPR032311">
    <property type="entry name" value="DUF4982"/>
</dbReference>
<feature type="domain" description="Glycoside hydrolase family 2" evidence="8">
    <location>
        <begin position="718"/>
        <end position="811"/>
    </location>
</feature>
<dbReference type="Pfam" id="PF00703">
    <property type="entry name" value="Glyco_hydro_2"/>
    <property type="match status" value="1"/>
</dbReference>
<dbReference type="InterPro" id="IPR013783">
    <property type="entry name" value="Ig-like_fold"/>
</dbReference>
<dbReference type="GO" id="GO:0005975">
    <property type="term" value="P:carbohydrate metabolic process"/>
    <property type="evidence" value="ECO:0007669"/>
    <property type="project" value="InterPro"/>
</dbReference>
<evidence type="ECO:0000256" key="3">
    <source>
        <dbReference type="ARBA" id="ARBA00023295"/>
    </source>
</evidence>
<sequence>MRVKVNLLIWVLFPLITFFGCQQEGISKRTGRETINFDKDWKFRKGDFPGAEKSSFDDSQWRKLNLPHDWSVEGPFSPKWASATAYLPGGIGWYRKEFTVPASEKGRNAYIYFGGVYDNSEVYINGHLLGKRPNGFVSFQYELTPWIHPGNNVIAVRVNHSQYADSRWYTGSGIYRNISLIYTNKVHIGKWGVYATTPDVTNDKATVNVKVSLENQDKSPAKVRVENVLIDPSGIKVSSSESEVEIPMGDRLITDQNLELKKPELWSVDNPTLYSLETTVFEGDKIIDKQVTPVGIRTFRFDPDKGFSLNGKSMKLKGVCIHGDAGSFGVAVPAEIWKSRLIKLKEMGCNAIRMSHNPHLPALYDLCDEMGFLVMDEAFDEWTGAKNIWMKGWNVGKPGKDGYHEYFRKWHDADLRDMILRDRNHPSIIMWSIGNEIDYPNDPFTHPILDKGTNPQIYGRGYNPNLPSSDTLAVIARELKKVVKQYDTTRPVTAALAAALISNVTGYADVPDIAGYNYQEYRYAEDHKKYPNRVIYGSENGMSLKAWQAVEDNDYISGQFLWTGIDYLGEAGRWPDRSNTAGLLDLGGFRKPEYYFRQSLWSDKPMVYIGTSEIPQGHGPKSIWAHQKADPVWNWPAGKKVRVNCFTNCPEAELLLNGKSLGEKKLSSFPGRVIYWDVPYHPGNLQVIGQRGGKELCRYTLRTSGESAQLEAITGKGSMTTALSDVMPVVVKVVDKEDVPVYGATNDVTCEVSGPARLAGMESGNPRSVVSYRANHCEVYQGRLKVYLQPTGQQGQVTLKLNSPGLEGCQVNFDVNK</sequence>
<dbReference type="EMBL" id="BLAX01000001">
    <property type="protein sequence ID" value="GET31489.1"/>
    <property type="molecule type" value="Genomic_DNA"/>
</dbReference>
<dbReference type="PANTHER" id="PTHR42732:SF1">
    <property type="entry name" value="BETA-MANNOSIDASE"/>
    <property type="match status" value="1"/>
</dbReference>
<evidence type="ECO:0000259" key="6">
    <source>
        <dbReference type="Pfam" id="PF02837"/>
    </source>
</evidence>
<dbReference type="InterPro" id="IPR006104">
    <property type="entry name" value="Glyco_hydro_2_N"/>
</dbReference>
<dbReference type="InterPro" id="IPR036156">
    <property type="entry name" value="Beta-gal/glucu_dom_sf"/>
</dbReference>
<evidence type="ECO:0000256" key="1">
    <source>
        <dbReference type="ARBA" id="ARBA00007401"/>
    </source>
</evidence>
<dbReference type="SUPFAM" id="SSF49303">
    <property type="entry name" value="beta-Galactosidase/glucuronidase domain"/>
    <property type="match status" value="1"/>
</dbReference>
<keyword evidence="2" id="KW-0378">Hydrolase</keyword>
<dbReference type="PROSITE" id="PS51257">
    <property type="entry name" value="PROKAR_LIPOPROTEIN"/>
    <property type="match status" value="1"/>
</dbReference>
<feature type="domain" description="Glycosyl hydrolases family 2 sugar binding" evidence="6">
    <location>
        <begin position="90"/>
        <end position="182"/>
    </location>
</feature>
<dbReference type="Pfam" id="PF02836">
    <property type="entry name" value="Glyco_hydro_2_C"/>
    <property type="match status" value="1"/>
</dbReference>
<evidence type="ECO:0000259" key="5">
    <source>
        <dbReference type="Pfam" id="PF02836"/>
    </source>
</evidence>
<evidence type="ECO:0000313" key="9">
    <source>
        <dbReference type="EMBL" id="GET31489.1"/>
    </source>
</evidence>